<dbReference type="PATRIC" id="fig|28128.5.peg.2463"/>
<dbReference type="Proteomes" id="UP000070533">
    <property type="component" value="Unassembled WGS sequence"/>
</dbReference>
<sequence>MIREIPHRDGGGFFFPSNLGFGGFTPTHRCRKPSVADRTADSNNAKQVGIFSIGIPTLSYRQQKDDLSSAKRSAMASQKVTFHQLIRITLTNTFSRTRQPTLPHCLSKTVHYIERVADFIGRWMG</sequence>
<protein>
    <submittedName>
        <fullName evidence="1">Uncharacterized protein</fullName>
    </submittedName>
</protein>
<evidence type="ECO:0000313" key="2">
    <source>
        <dbReference type="Proteomes" id="UP000070533"/>
    </source>
</evidence>
<proteinExistence type="predicted"/>
<comment type="caution">
    <text evidence="1">The sequence shown here is derived from an EMBL/GenBank/DDBJ whole genome shotgun (WGS) entry which is preliminary data.</text>
</comment>
<organism evidence="1 2">
    <name type="scientific">Prevotella corporis</name>
    <dbReference type="NCBI Taxonomy" id="28128"/>
    <lineage>
        <taxon>Bacteria</taxon>
        <taxon>Pseudomonadati</taxon>
        <taxon>Bacteroidota</taxon>
        <taxon>Bacteroidia</taxon>
        <taxon>Bacteroidales</taxon>
        <taxon>Prevotellaceae</taxon>
        <taxon>Prevotella</taxon>
    </lineage>
</organism>
<dbReference type="AlphaFoldDB" id="A0A133PVU2"/>
<name>A0A133PVU2_9BACT</name>
<dbReference type="RefSeq" id="WP_060941224.1">
    <property type="nucleotide sequence ID" value="NZ_KQ957320.1"/>
</dbReference>
<dbReference type="EMBL" id="LRQG01000221">
    <property type="protein sequence ID" value="KXA33520.1"/>
    <property type="molecule type" value="Genomic_DNA"/>
</dbReference>
<evidence type="ECO:0000313" key="1">
    <source>
        <dbReference type="EMBL" id="KXA33520.1"/>
    </source>
</evidence>
<reference evidence="2" key="1">
    <citation type="submission" date="2016-01" db="EMBL/GenBank/DDBJ databases">
        <authorList>
            <person name="Mitreva M."/>
            <person name="Pepin K.H."/>
            <person name="Mihindukulasuriya K.A."/>
            <person name="Fulton R."/>
            <person name="Fronick C."/>
            <person name="O'Laughlin M."/>
            <person name="Miner T."/>
            <person name="Herter B."/>
            <person name="Rosa B.A."/>
            <person name="Cordes M."/>
            <person name="Tomlinson C."/>
            <person name="Wollam A."/>
            <person name="Palsikar V.B."/>
            <person name="Mardis E.R."/>
            <person name="Wilson R.K."/>
        </authorList>
    </citation>
    <scope>NUCLEOTIDE SEQUENCE [LARGE SCALE GENOMIC DNA]</scope>
    <source>
        <strain evidence="2">MJR7716</strain>
    </source>
</reference>
<gene>
    <name evidence="1" type="ORF">HMPREF3226_02393</name>
</gene>
<keyword evidence="2" id="KW-1185">Reference proteome</keyword>
<accession>A0A133PVU2</accession>